<dbReference type="SUPFAM" id="SSF109604">
    <property type="entry name" value="HD-domain/PDEase-like"/>
    <property type="match status" value="1"/>
</dbReference>
<evidence type="ECO:0000313" key="2">
    <source>
        <dbReference type="EMBL" id="WRQ89050.1"/>
    </source>
</evidence>
<gene>
    <name evidence="2" type="ORF">K1X11_006495</name>
</gene>
<keyword evidence="3" id="KW-1185">Reference proteome</keyword>
<name>A0ABZ1CBM3_9BACT</name>
<feature type="domain" description="HD/PDEase" evidence="1">
    <location>
        <begin position="24"/>
        <end position="132"/>
    </location>
</feature>
<dbReference type="PANTHER" id="PTHR46246">
    <property type="entry name" value="GUANOSINE-3',5'-BIS(DIPHOSPHATE) 3'-PYROPHOSPHOHYDROLASE MESH1"/>
    <property type="match status" value="1"/>
</dbReference>
<dbReference type="PANTHER" id="PTHR46246:SF1">
    <property type="entry name" value="GUANOSINE-3',5'-BIS(DIPHOSPHATE) 3'-PYROPHOSPHOHYDROLASE MESH1"/>
    <property type="match status" value="1"/>
</dbReference>
<dbReference type="InterPro" id="IPR052194">
    <property type="entry name" value="MESH1"/>
</dbReference>
<dbReference type="EMBL" id="CP139781">
    <property type="protein sequence ID" value="WRQ89050.1"/>
    <property type="molecule type" value="Genomic_DNA"/>
</dbReference>
<organism evidence="2 3">
    <name type="scientific">Actomonas aquatica</name>
    <dbReference type="NCBI Taxonomy" id="2866162"/>
    <lineage>
        <taxon>Bacteria</taxon>
        <taxon>Pseudomonadati</taxon>
        <taxon>Verrucomicrobiota</taxon>
        <taxon>Opitutia</taxon>
        <taxon>Opitutales</taxon>
        <taxon>Opitutaceae</taxon>
        <taxon>Actomonas</taxon>
    </lineage>
</organism>
<dbReference type="SMART" id="SM00471">
    <property type="entry name" value="HDc"/>
    <property type="match status" value="1"/>
</dbReference>
<protein>
    <submittedName>
        <fullName evidence="2">HD domain-containing protein</fullName>
    </submittedName>
</protein>
<dbReference type="Proteomes" id="UP000738431">
    <property type="component" value="Chromosome"/>
</dbReference>
<evidence type="ECO:0000313" key="3">
    <source>
        <dbReference type="Proteomes" id="UP000738431"/>
    </source>
</evidence>
<reference evidence="2 3" key="1">
    <citation type="submission" date="2023-12" db="EMBL/GenBank/DDBJ databases">
        <title>Description of an unclassified Opitutus bacterium of Verrucomicrobiota.</title>
        <authorList>
            <person name="Zhang D.-F."/>
        </authorList>
    </citation>
    <scope>NUCLEOTIDE SEQUENCE [LARGE SCALE GENOMIC DNA]</scope>
    <source>
        <strain evidence="2 3">WL0086</strain>
    </source>
</reference>
<dbReference type="Pfam" id="PF13328">
    <property type="entry name" value="HD_4"/>
    <property type="match status" value="1"/>
</dbReference>
<proteinExistence type="predicted"/>
<dbReference type="Gene3D" id="1.10.3210.10">
    <property type="entry name" value="Hypothetical protein af1432"/>
    <property type="match status" value="1"/>
</dbReference>
<dbReference type="RefSeq" id="WP_221030923.1">
    <property type="nucleotide sequence ID" value="NZ_CP139781.1"/>
</dbReference>
<sequence>MNLLLHAAYFAAVKHSDQRRKNTAAAPYINHPLEVSCHLSEVGGISDEAVLIAAVLHDTVEDTATTREEIATTFGETVAALVMECTDDKSLEKAERKRLQVVNAPKKSPGAKAIKIADKTCNLRSILVDPPAGWSWTRQYDYFVWASKVVAGLLGHHPALDEDVQRVLQEGLDKLQPLAAAEGTA</sequence>
<accession>A0ABZ1CBM3</accession>
<evidence type="ECO:0000259" key="1">
    <source>
        <dbReference type="SMART" id="SM00471"/>
    </source>
</evidence>
<dbReference type="InterPro" id="IPR003607">
    <property type="entry name" value="HD/PDEase_dom"/>
</dbReference>